<keyword evidence="3 6" id="KW-0808">Transferase</keyword>
<dbReference type="SUPFAM" id="SSF53633">
    <property type="entry name" value="Carbamate kinase-like"/>
    <property type="match status" value="1"/>
</dbReference>
<dbReference type="Gene3D" id="3.40.1160.10">
    <property type="entry name" value="Acetylglutamate kinase-like"/>
    <property type="match status" value="1"/>
</dbReference>
<protein>
    <recommendedName>
        <fullName evidence="6">Amino-acid acetyltransferase</fullName>
        <ecNumber evidence="6">2.3.1.1</ecNumber>
    </recommendedName>
    <alternativeName>
        <fullName evidence="6">N-acetylglutamate synthase</fullName>
        <shortName evidence="6">AGS</shortName>
        <shortName evidence="6">NAGS</shortName>
    </alternativeName>
</protein>
<dbReference type="PROSITE" id="PS51186">
    <property type="entry name" value="GNAT"/>
    <property type="match status" value="1"/>
</dbReference>
<dbReference type="PANTHER" id="PTHR30602">
    <property type="entry name" value="AMINO-ACID ACETYLTRANSFERASE"/>
    <property type="match status" value="1"/>
</dbReference>
<evidence type="ECO:0000256" key="5">
    <source>
        <dbReference type="ARBA" id="ARBA00048372"/>
    </source>
</evidence>
<dbReference type="InterPro" id="IPR010167">
    <property type="entry name" value="NH2A_AcTrfase"/>
</dbReference>
<keyword evidence="10" id="KW-1185">Reference proteome</keyword>
<comment type="catalytic activity">
    <reaction evidence="5 6">
        <text>L-glutamate + acetyl-CoA = N-acetyl-L-glutamate + CoA + H(+)</text>
        <dbReference type="Rhea" id="RHEA:24292"/>
        <dbReference type="ChEBI" id="CHEBI:15378"/>
        <dbReference type="ChEBI" id="CHEBI:29985"/>
        <dbReference type="ChEBI" id="CHEBI:44337"/>
        <dbReference type="ChEBI" id="CHEBI:57287"/>
        <dbReference type="ChEBI" id="CHEBI:57288"/>
        <dbReference type="EC" id="2.3.1.1"/>
    </reaction>
</comment>
<dbReference type="Pfam" id="PF13508">
    <property type="entry name" value="Acetyltransf_7"/>
    <property type="match status" value="1"/>
</dbReference>
<dbReference type="CDD" id="cd04301">
    <property type="entry name" value="NAT_SF"/>
    <property type="match status" value="1"/>
</dbReference>
<sequence length="418" mass="44991">MSNTDTIDWFRNTAPYINTHRGTTVVVGLRAGAVSSENFINVVHDLALMHSLGMRLVIIHEHDALENAPLTHDAMSALLGAISLERSQIERMFSMGLPNSPLHNAKLRVISGNFVTARPAGVLQGIDHGALGIVRQVDVAGVTHALDGAAICLLSTIGHSAAGDVFAVNALELMRVVSRSLSAEKLIVMSAHEGVTTADGDLARQLTVDAARGCIASAPAGMDENIRLACDACDAGVQRVHLVSYSCDGGLIKELYTHDGAGTLVSSDEYEQIVTAQNHDLAGILELIRPLQQEGILADRPNEQIAKDLECFTVITKDSRVIACAALHPNMTDAIGEIACVATHPDYRESGHGERLIEKLVENARELDLKQVYVRTTQTGHWFRELGFKPIDGDALPPAEQAKSSRDRNSNTLIRATQ</sequence>
<dbReference type="InterPro" id="IPR016181">
    <property type="entry name" value="Acyl_CoA_acyltransferase"/>
</dbReference>
<reference evidence="9 10" key="1">
    <citation type="submission" date="2019-02" db="EMBL/GenBank/DDBJ databases">
        <title>Halieaceae_genomes.</title>
        <authorList>
            <person name="Li S.-H."/>
        </authorList>
    </citation>
    <scope>NUCLEOTIDE SEQUENCE [LARGE SCALE GENOMIC DNA]</scope>
    <source>
        <strain evidence="9 10">JH123</strain>
    </source>
</reference>
<dbReference type="InterPro" id="IPR001048">
    <property type="entry name" value="Asp/Glu/Uridylate_kinase"/>
</dbReference>
<evidence type="ECO:0000256" key="3">
    <source>
        <dbReference type="ARBA" id="ARBA00022679"/>
    </source>
</evidence>
<comment type="subcellular location">
    <subcellularLocation>
        <location evidence="6">Cytoplasm</location>
    </subcellularLocation>
</comment>
<keyword evidence="4 6" id="KW-0012">Acyltransferase</keyword>
<proteinExistence type="inferred from homology"/>
<organism evidence="9 10">
    <name type="scientific">Candidatus Paraluminiphilus aquimaris</name>
    <dbReference type="NCBI Taxonomy" id="2518994"/>
    <lineage>
        <taxon>Bacteria</taxon>
        <taxon>Pseudomonadati</taxon>
        <taxon>Pseudomonadota</taxon>
        <taxon>Gammaproteobacteria</taxon>
        <taxon>Cellvibrionales</taxon>
        <taxon>Halieaceae</taxon>
        <taxon>Candidatus Paraluminiphilus</taxon>
    </lineage>
</organism>
<dbReference type="GO" id="GO:0016746">
    <property type="term" value="F:acyltransferase activity"/>
    <property type="evidence" value="ECO:0007669"/>
    <property type="project" value="UniProtKB-KW"/>
</dbReference>
<evidence type="ECO:0000256" key="2">
    <source>
        <dbReference type="ARBA" id="ARBA00009145"/>
    </source>
</evidence>
<dbReference type="PANTHER" id="PTHR30602:SF12">
    <property type="entry name" value="AMINO-ACID ACETYLTRANSFERASE NAGS1, CHLOROPLASTIC-RELATED"/>
    <property type="match status" value="1"/>
</dbReference>
<feature type="domain" description="N-acetyltransferase" evidence="8">
    <location>
        <begin position="271"/>
        <end position="407"/>
    </location>
</feature>
<evidence type="ECO:0000259" key="8">
    <source>
        <dbReference type="PROSITE" id="PS51186"/>
    </source>
</evidence>
<comment type="miscellaneous">
    <text evidence="6">In bacteria which possess the bifunctional enzyme ornithine acetyltransferase/N-acetylglutamate synthase (ArgJ), ArgA fulfills an anaplerotic role.</text>
</comment>
<evidence type="ECO:0000256" key="7">
    <source>
        <dbReference type="SAM" id="MobiDB-lite"/>
    </source>
</evidence>
<dbReference type="HAMAP" id="MF_01105">
    <property type="entry name" value="N_acetyl_glu_synth"/>
    <property type="match status" value="1"/>
</dbReference>
<accession>A0ABY6Q635</accession>
<comment type="similarity">
    <text evidence="2 6">Belongs to the acetyltransferase family. ArgA subfamily.</text>
</comment>
<name>A0ABY6Q635_9GAMM</name>
<dbReference type="InterPro" id="IPR036393">
    <property type="entry name" value="AceGlu_kinase-like_sf"/>
</dbReference>
<dbReference type="NCBIfam" id="TIGR01890">
    <property type="entry name" value="N-Ac-Glu-synth"/>
    <property type="match status" value="1"/>
</dbReference>
<comment type="pathway">
    <text evidence="1 6">Amino-acid biosynthesis; L-arginine biosynthesis; N(2)-acetyl-L-ornithine from L-glutamate: step 1/4.</text>
</comment>
<dbReference type="EC" id="2.3.1.1" evidence="6"/>
<dbReference type="Proteomes" id="UP001317963">
    <property type="component" value="Chromosome"/>
</dbReference>
<keyword evidence="6" id="KW-0055">Arginine biosynthesis</keyword>
<evidence type="ECO:0000256" key="4">
    <source>
        <dbReference type="ARBA" id="ARBA00023315"/>
    </source>
</evidence>
<evidence type="ECO:0000313" key="9">
    <source>
        <dbReference type="EMBL" id="UZP73758.1"/>
    </source>
</evidence>
<dbReference type="NCBIfam" id="NF003641">
    <property type="entry name" value="PRK05279.1"/>
    <property type="match status" value="1"/>
</dbReference>
<evidence type="ECO:0000313" key="10">
    <source>
        <dbReference type="Proteomes" id="UP001317963"/>
    </source>
</evidence>
<dbReference type="SUPFAM" id="SSF55729">
    <property type="entry name" value="Acyl-CoA N-acyltransferases (Nat)"/>
    <property type="match status" value="1"/>
</dbReference>
<dbReference type="InterPro" id="IPR000182">
    <property type="entry name" value="GNAT_dom"/>
</dbReference>
<dbReference type="EMBL" id="CP036501">
    <property type="protein sequence ID" value="UZP73758.1"/>
    <property type="molecule type" value="Genomic_DNA"/>
</dbReference>
<dbReference type="RefSeq" id="WP_279242553.1">
    <property type="nucleotide sequence ID" value="NZ_CP036501.1"/>
</dbReference>
<feature type="region of interest" description="Disordered" evidence="7">
    <location>
        <begin position="394"/>
        <end position="418"/>
    </location>
</feature>
<keyword evidence="6" id="KW-0028">Amino-acid biosynthesis</keyword>
<keyword evidence="6" id="KW-0963">Cytoplasm</keyword>
<dbReference type="Gene3D" id="3.40.630.30">
    <property type="match status" value="1"/>
</dbReference>
<evidence type="ECO:0000256" key="6">
    <source>
        <dbReference type="HAMAP-Rule" id="MF_01105"/>
    </source>
</evidence>
<dbReference type="PIRSF" id="PIRSF000423">
    <property type="entry name" value="ArgA"/>
    <property type="match status" value="1"/>
</dbReference>
<dbReference type="Pfam" id="PF00696">
    <property type="entry name" value="AA_kinase"/>
    <property type="match status" value="1"/>
</dbReference>
<evidence type="ECO:0000256" key="1">
    <source>
        <dbReference type="ARBA" id="ARBA00004925"/>
    </source>
</evidence>
<gene>
    <name evidence="6" type="primary">argA</name>
    <name evidence="9" type="ORF">E0F26_02940</name>
</gene>